<proteinExistence type="predicted"/>
<protein>
    <recommendedName>
        <fullName evidence="2">Nucleolar GTP-binding protein 2 N-terminal domain-containing protein</fullName>
    </recommendedName>
</protein>
<sequence length="128" mass="14577">MNFLTISTFKNLTAFFLLSGVAREWFTDITMPNQTLIMHSINLQMAKTSSASKAPRTQGFNRSAHSMNSERKTKILKVWQRKGKIIHAAPFKGWLPFGAQARVGPINGYKWFDNTRIIGQSALQQFQE</sequence>
<accession>A0A6G0ZL15</accession>
<feature type="chain" id="PRO_5026193748" description="Nucleolar GTP-binding protein 2 N-terminal domain-containing protein" evidence="1">
    <location>
        <begin position="24"/>
        <end position="128"/>
    </location>
</feature>
<feature type="signal peptide" evidence="1">
    <location>
        <begin position="1"/>
        <end position="23"/>
    </location>
</feature>
<keyword evidence="1" id="KW-0732">Signal</keyword>
<comment type="caution">
    <text evidence="3">The sequence shown here is derived from an EMBL/GenBank/DDBJ whole genome shotgun (WGS) entry which is preliminary data.</text>
</comment>
<reference evidence="3 4" key="1">
    <citation type="submission" date="2019-08" db="EMBL/GenBank/DDBJ databases">
        <title>Whole genome of Aphis craccivora.</title>
        <authorList>
            <person name="Voronova N.V."/>
            <person name="Shulinski R.S."/>
            <person name="Bandarenka Y.V."/>
            <person name="Zhorov D.G."/>
            <person name="Warner D."/>
        </authorList>
    </citation>
    <scope>NUCLEOTIDE SEQUENCE [LARGE SCALE GENOMIC DNA]</scope>
    <source>
        <strain evidence="3">180601</strain>
        <tissue evidence="3">Whole Body</tissue>
    </source>
</reference>
<evidence type="ECO:0000313" key="3">
    <source>
        <dbReference type="EMBL" id="KAF0771746.1"/>
    </source>
</evidence>
<dbReference type="EMBL" id="VUJU01000258">
    <property type="protein sequence ID" value="KAF0771746.1"/>
    <property type="molecule type" value="Genomic_DNA"/>
</dbReference>
<evidence type="ECO:0000313" key="4">
    <source>
        <dbReference type="Proteomes" id="UP000478052"/>
    </source>
</evidence>
<dbReference type="AlphaFoldDB" id="A0A6G0ZL15"/>
<dbReference type="Pfam" id="PF08153">
    <property type="entry name" value="NGP1NT"/>
    <property type="match status" value="1"/>
</dbReference>
<dbReference type="Proteomes" id="UP000478052">
    <property type="component" value="Unassembled WGS sequence"/>
</dbReference>
<organism evidence="3 4">
    <name type="scientific">Aphis craccivora</name>
    <name type="common">Cowpea aphid</name>
    <dbReference type="NCBI Taxonomy" id="307492"/>
    <lineage>
        <taxon>Eukaryota</taxon>
        <taxon>Metazoa</taxon>
        <taxon>Ecdysozoa</taxon>
        <taxon>Arthropoda</taxon>
        <taxon>Hexapoda</taxon>
        <taxon>Insecta</taxon>
        <taxon>Pterygota</taxon>
        <taxon>Neoptera</taxon>
        <taxon>Paraneoptera</taxon>
        <taxon>Hemiptera</taxon>
        <taxon>Sternorrhyncha</taxon>
        <taxon>Aphidomorpha</taxon>
        <taxon>Aphidoidea</taxon>
        <taxon>Aphididae</taxon>
        <taxon>Aphidini</taxon>
        <taxon>Aphis</taxon>
        <taxon>Aphis</taxon>
    </lineage>
</organism>
<keyword evidence="4" id="KW-1185">Reference proteome</keyword>
<gene>
    <name evidence="3" type="ORF">FWK35_00000371</name>
</gene>
<feature type="domain" description="Nucleolar GTP-binding protein 2 N-terminal" evidence="2">
    <location>
        <begin position="79"/>
        <end position="128"/>
    </location>
</feature>
<dbReference type="OrthoDB" id="10254663at2759"/>
<evidence type="ECO:0000256" key="1">
    <source>
        <dbReference type="SAM" id="SignalP"/>
    </source>
</evidence>
<name>A0A6G0ZL15_APHCR</name>
<dbReference type="InterPro" id="IPR012971">
    <property type="entry name" value="NOG2_N_dom"/>
</dbReference>
<evidence type="ECO:0000259" key="2">
    <source>
        <dbReference type="Pfam" id="PF08153"/>
    </source>
</evidence>